<keyword evidence="1" id="KW-1133">Transmembrane helix</keyword>
<feature type="transmembrane region" description="Helical" evidence="1">
    <location>
        <begin position="55"/>
        <end position="73"/>
    </location>
</feature>
<evidence type="ECO:0000313" key="2">
    <source>
        <dbReference type="EMBL" id="MVU80358.1"/>
    </source>
</evidence>
<sequence>MAGSSSPKAQTDAMAAVIDWNTVGPAFHDFWTSTYANEVVSTGRLTGRFRSWGQILRFTAMVASAVVTGLAGFEGNLIRAATAFAGGVAVVATGSAAIFHADQRVATNRRTQQLLLSEGWRFVAGAGDYPGGPTAANATKFLLSVEQILSTYVDDYIKTIDEPTPAP</sequence>
<dbReference type="RefSeq" id="WP_157390016.1">
    <property type="nucleotide sequence ID" value="NZ_WRPP01000005.1"/>
</dbReference>
<feature type="transmembrane region" description="Helical" evidence="1">
    <location>
        <begin position="79"/>
        <end position="101"/>
    </location>
</feature>
<organism evidence="2 3">
    <name type="scientific">Nocardia terrae</name>
    <dbReference type="NCBI Taxonomy" id="2675851"/>
    <lineage>
        <taxon>Bacteria</taxon>
        <taxon>Bacillati</taxon>
        <taxon>Actinomycetota</taxon>
        <taxon>Actinomycetes</taxon>
        <taxon>Mycobacteriales</taxon>
        <taxon>Nocardiaceae</taxon>
        <taxon>Nocardia</taxon>
    </lineage>
</organism>
<dbReference type="InterPro" id="IPR025325">
    <property type="entry name" value="DUF4231"/>
</dbReference>
<dbReference type="Pfam" id="PF14015">
    <property type="entry name" value="DUF4231"/>
    <property type="match status" value="1"/>
</dbReference>
<accession>A0A7K1V2L6</accession>
<dbReference type="EMBL" id="WRPP01000005">
    <property type="protein sequence ID" value="MVU80358.1"/>
    <property type="molecule type" value="Genomic_DNA"/>
</dbReference>
<keyword evidence="3" id="KW-1185">Reference proteome</keyword>
<evidence type="ECO:0000256" key="1">
    <source>
        <dbReference type="SAM" id="Phobius"/>
    </source>
</evidence>
<dbReference type="AlphaFoldDB" id="A0A7K1V2L6"/>
<comment type="caution">
    <text evidence="2">The sequence shown here is derived from an EMBL/GenBank/DDBJ whole genome shotgun (WGS) entry which is preliminary data.</text>
</comment>
<dbReference type="Proteomes" id="UP000466794">
    <property type="component" value="Unassembled WGS sequence"/>
</dbReference>
<reference evidence="2 3" key="1">
    <citation type="submission" date="2019-12" db="EMBL/GenBank/DDBJ databases">
        <title>Nocardia sp. nov. ET3-3 isolated from soil.</title>
        <authorList>
            <person name="Kanchanasin P."/>
            <person name="Tanasupawat S."/>
            <person name="Yuki M."/>
            <person name="Kudo T."/>
        </authorList>
    </citation>
    <scope>NUCLEOTIDE SEQUENCE [LARGE SCALE GENOMIC DNA]</scope>
    <source>
        <strain evidence="2 3">ET3-3</strain>
    </source>
</reference>
<keyword evidence="1" id="KW-0472">Membrane</keyword>
<evidence type="ECO:0000313" key="3">
    <source>
        <dbReference type="Proteomes" id="UP000466794"/>
    </source>
</evidence>
<name>A0A7K1V2L6_9NOCA</name>
<proteinExistence type="predicted"/>
<keyword evidence="1" id="KW-0812">Transmembrane</keyword>
<dbReference type="NCBIfam" id="NF033634">
    <property type="entry name" value="SLATT_1"/>
    <property type="match status" value="1"/>
</dbReference>
<protein>
    <submittedName>
        <fullName evidence="2">DUF4231 domain-containing protein</fullName>
    </submittedName>
</protein>
<gene>
    <name evidence="2" type="ORF">GPX89_24300</name>
</gene>